<dbReference type="RefSeq" id="WP_275276970.1">
    <property type="nucleotide sequence ID" value="NZ_CP119108.1"/>
</dbReference>
<dbReference type="EMBL" id="CP119108">
    <property type="protein sequence ID" value="WEG07632.1"/>
    <property type="molecule type" value="Genomic_DNA"/>
</dbReference>
<dbReference type="Proteomes" id="UP001214553">
    <property type="component" value="Chromosome"/>
</dbReference>
<evidence type="ECO:0000313" key="2">
    <source>
        <dbReference type="EMBL" id="WEG07632.1"/>
    </source>
</evidence>
<proteinExistence type="predicted"/>
<gene>
    <name evidence="2" type="ORF">PU630_10225</name>
</gene>
<keyword evidence="3" id="KW-1185">Reference proteome</keyword>
<keyword evidence="1" id="KW-1133">Transmembrane helix</keyword>
<sequence>MDAQLASDLVLGYVGLVVVIGIVGIVASFWYLGRQNYRKH</sequence>
<evidence type="ECO:0000256" key="1">
    <source>
        <dbReference type="SAM" id="Phobius"/>
    </source>
</evidence>
<evidence type="ECO:0000313" key="3">
    <source>
        <dbReference type="Proteomes" id="UP001214553"/>
    </source>
</evidence>
<reference evidence="2 3" key="1">
    <citation type="submission" date="2023-03" db="EMBL/GenBank/DDBJ databases">
        <title>Genome sequence of Microbacterium sp. KACC 23027.</title>
        <authorList>
            <person name="Kim S."/>
            <person name="Heo J."/>
            <person name="Kwon S.-W."/>
        </authorList>
    </citation>
    <scope>NUCLEOTIDE SEQUENCE [LARGE SCALE GENOMIC DNA]</scope>
    <source>
        <strain evidence="2 3">KACC 23027</strain>
    </source>
</reference>
<protein>
    <submittedName>
        <fullName evidence="2">Uncharacterized protein</fullName>
    </submittedName>
</protein>
<name>A0ABY8BUW4_9MICO</name>
<feature type="transmembrane region" description="Helical" evidence="1">
    <location>
        <begin position="12"/>
        <end position="32"/>
    </location>
</feature>
<keyword evidence="1" id="KW-0812">Transmembrane</keyword>
<keyword evidence="1" id="KW-0472">Membrane</keyword>
<organism evidence="2 3">
    <name type="scientific">Microbacterium horticulturae</name>
    <dbReference type="NCBI Taxonomy" id="3028316"/>
    <lineage>
        <taxon>Bacteria</taxon>
        <taxon>Bacillati</taxon>
        <taxon>Actinomycetota</taxon>
        <taxon>Actinomycetes</taxon>
        <taxon>Micrococcales</taxon>
        <taxon>Microbacteriaceae</taxon>
        <taxon>Microbacterium</taxon>
    </lineage>
</organism>
<accession>A0ABY8BUW4</accession>